<dbReference type="EMBL" id="QCZG01000021">
    <property type="protein sequence ID" value="PWA10666.1"/>
    <property type="molecule type" value="Genomic_DNA"/>
</dbReference>
<dbReference type="AlphaFoldDB" id="A0A2U1JZL6"/>
<gene>
    <name evidence="2" type="ORF">DCC39_10885</name>
</gene>
<feature type="domain" description="DUF4097" evidence="1">
    <location>
        <begin position="132"/>
        <end position="280"/>
    </location>
</feature>
<organism evidence="2 3">
    <name type="scientific">Pueribacillus theae</name>
    <dbReference type="NCBI Taxonomy" id="2171751"/>
    <lineage>
        <taxon>Bacteria</taxon>
        <taxon>Bacillati</taxon>
        <taxon>Bacillota</taxon>
        <taxon>Bacilli</taxon>
        <taxon>Bacillales</taxon>
        <taxon>Bacillaceae</taxon>
        <taxon>Pueribacillus</taxon>
    </lineage>
</organism>
<reference evidence="2 3" key="1">
    <citation type="submission" date="2018-04" db="EMBL/GenBank/DDBJ databases">
        <title>Camelliibacillus theae gen. nov., sp. nov., isolated from Pu'er tea.</title>
        <authorList>
            <person name="Niu L."/>
        </authorList>
    </citation>
    <scope>NUCLEOTIDE SEQUENCE [LARGE SCALE GENOMIC DNA]</scope>
    <source>
        <strain evidence="2 3">T8</strain>
    </source>
</reference>
<protein>
    <recommendedName>
        <fullName evidence="1">DUF4097 domain-containing protein</fullName>
    </recommendedName>
</protein>
<evidence type="ECO:0000313" key="2">
    <source>
        <dbReference type="EMBL" id="PWA10666.1"/>
    </source>
</evidence>
<evidence type="ECO:0000313" key="3">
    <source>
        <dbReference type="Proteomes" id="UP000245998"/>
    </source>
</evidence>
<accession>A0A2U1JZL6</accession>
<dbReference type="Pfam" id="PF13349">
    <property type="entry name" value="DUF4097"/>
    <property type="match status" value="1"/>
</dbReference>
<dbReference type="OrthoDB" id="2932163at2"/>
<sequence length="282" mass="30364">MKKLVMIGIALVVIGGLGMFITGTTSFSVGPKAQIDEEKQMNADNITNLDIKVDVGKVRIKESKGDKIDVHFHGKTAKHAKKKFDVKSESGTLNVTALIGKNETFNIPYLNIGFDYNKDYPTLDIHVPKKTFEKIAIKADVGEIHLGDIDVKALNAANEVGQIVVEKFNGDSARLSSSVGMVKVKSAVGKIDVRTETGTIEVTMEKMTENLNATSEVGEVKVMLKEVPTDLKLDLASEVGRAKVKGLTGFDNLSGGNIKSSIGENGPTLKVRTEVGAISVRH</sequence>
<comment type="caution">
    <text evidence="2">The sequence shown here is derived from an EMBL/GenBank/DDBJ whole genome shotgun (WGS) entry which is preliminary data.</text>
</comment>
<evidence type="ECO:0000259" key="1">
    <source>
        <dbReference type="Pfam" id="PF13349"/>
    </source>
</evidence>
<name>A0A2U1JZL6_9BACI</name>
<dbReference type="Proteomes" id="UP000245998">
    <property type="component" value="Unassembled WGS sequence"/>
</dbReference>
<proteinExistence type="predicted"/>
<dbReference type="InterPro" id="IPR025164">
    <property type="entry name" value="Toastrack_DUF4097"/>
</dbReference>
<keyword evidence="3" id="KW-1185">Reference proteome</keyword>
<dbReference type="RefSeq" id="WP_116554930.1">
    <property type="nucleotide sequence ID" value="NZ_QCZG01000021.1"/>
</dbReference>